<evidence type="ECO:0000256" key="2">
    <source>
        <dbReference type="ARBA" id="ARBA00022737"/>
    </source>
</evidence>
<keyword evidence="1" id="KW-0880">Kelch repeat</keyword>
<keyword evidence="2" id="KW-0677">Repeat</keyword>
<dbReference type="PROSITE" id="PS50097">
    <property type="entry name" value="BTB"/>
    <property type="match status" value="1"/>
</dbReference>
<gene>
    <name evidence="4" type="ORF">Bpfe_021705</name>
</gene>
<name>A0AAD8B7Q5_BIOPF</name>
<reference evidence="4" key="1">
    <citation type="journal article" date="2023" name="PLoS Negl. Trop. Dis.">
        <title>A genome sequence for Biomphalaria pfeifferi, the major vector snail for the human-infecting parasite Schistosoma mansoni.</title>
        <authorList>
            <person name="Bu L."/>
            <person name="Lu L."/>
            <person name="Laidemitt M.R."/>
            <person name="Zhang S.M."/>
            <person name="Mutuku M."/>
            <person name="Mkoji G."/>
            <person name="Steinauer M."/>
            <person name="Loker E.S."/>
        </authorList>
    </citation>
    <scope>NUCLEOTIDE SEQUENCE</scope>
    <source>
        <strain evidence="4">KasaAsao</strain>
    </source>
</reference>
<dbReference type="Pfam" id="PF00651">
    <property type="entry name" value="BTB"/>
    <property type="match status" value="1"/>
</dbReference>
<proteinExistence type="predicted"/>
<dbReference type="Gene3D" id="2.120.10.80">
    <property type="entry name" value="Kelch-type beta propeller"/>
    <property type="match status" value="1"/>
</dbReference>
<protein>
    <submittedName>
        <fullName evidence="4">Kelch repeat and BTB domain-containing protein 7</fullName>
    </submittedName>
</protein>
<dbReference type="SMART" id="SM00225">
    <property type="entry name" value="BTB"/>
    <property type="match status" value="1"/>
</dbReference>
<feature type="domain" description="BTB" evidence="3">
    <location>
        <begin position="25"/>
        <end position="92"/>
    </location>
</feature>
<evidence type="ECO:0000313" key="4">
    <source>
        <dbReference type="EMBL" id="KAK0048939.1"/>
    </source>
</evidence>
<dbReference type="SUPFAM" id="SSF117281">
    <property type="entry name" value="Kelch motif"/>
    <property type="match status" value="1"/>
</dbReference>
<dbReference type="SMART" id="SM00875">
    <property type="entry name" value="BACK"/>
    <property type="match status" value="1"/>
</dbReference>
<dbReference type="PANTHER" id="PTHR45632">
    <property type="entry name" value="LD33804P"/>
    <property type="match status" value="1"/>
</dbReference>
<evidence type="ECO:0000259" key="3">
    <source>
        <dbReference type="PROSITE" id="PS50097"/>
    </source>
</evidence>
<dbReference type="InterPro" id="IPR011705">
    <property type="entry name" value="BACK"/>
</dbReference>
<dbReference type="Gene3D" id="3.30.710.10">
    <property type="entry name" value="Potassium Channel Kv1.1, Chain A"/>
    <property type="match status" value="1"/>
</dbReference>
<dbReference type="Proteomes" id="UP001233172">
    <property type="component" value="Unassembled WGS sequence"/>
</dbReference>
<dbReference type="PANTHER" id="PTHR45632:SF3">
    <property type="entry name" value="KELCH-LIKE PROTEIN 32"/>
    <property type="match status" value="1"/>
</dbReference>
<accession>A0AAD8B7Q5</accession>
<dbReference type="AlphaFoldDB" id="A0AAD8B7Q5"/>
<organism evidence="4 5">
    <name type="scientific">Biomphalaria pfeifferi</name>
    <name type="common">Bloodfluke planorb</name>
    <name type="synonym">Freshwater snail</name>
    <dbReference type="NCBI Taxonomy" id="112525"/>
    <lineage>
        <taxon>Eukaryota</taxon>
        <taxon>Metazoa</taxon>
        <taxon>Spiralia</taxon>
        <taxon>Lophotrochozoa</taxon>
        <taxon>Mollusca</taxon>
        <taxon>Gastropoda</taxon>
        <taxon>Heterobranchia</taxon>
        <taxon>Euthyneura</taxon>
        <taxon>Panpulmonata</taxon>
        <taxon>Hygrophila</taxon>
        <taxon>Lymnaeoidea</taxon>
        <taxon>Planorbidae</taxon>
        <taxon>Biomphalaria</taxon>
    </lineage>
</organism>
<evidence type="ECO:0000313" key="5">
    <source>
        <dbReference type="Proteomes" id="UP001233172"/>
    </source>
</evidence>
<dbReference type="EMBL" id="JASAOG010000132">
    <property type="protein sequence ID" value="KAK0048939.1"/>
    <property type="molecule type" value="Genomic_DNA"/>
</dbReference>
<dbReference type="InterPro" id="IPR011333">
    <property type="entry name" value="SKP1/BTB/POZ_sf"/>
</dbReference>
<dbReference type="Pfam" id="PF07707">
    <property type="entry name" value="BACK"/>
    <property type="match status" value="1"/>
</dbReference>
<evidence type="ECO:0000256" key="1">
    <source>
        <dbReference type="ARBA" id="ARBA00022441"/>
    </source>
</evidence>
<reference evidence="4" key="2">
    <citation type="submission" date="2023-04" db="EMBL/GenBank/DDBJ databases">
        <authorList>
            <person name="Bu L."/>
            <person name="Lu L."/>
            <person name="Laidemitt M.R."/>
            <person name="Zhang S.M."/>
            <person name="Mutuku M."/>
            <person name="Mkoji G."/>
            <person name="Steinauer M."/>
            <person name="Loker E.S."/>
        </authorList>
    </citation>
    <scope>NUCLEOTIDE SEQUENCE</scope>
    <source>
        <strain evidence="4">KasaAsao</strain>
        <tissue evidence="4">Whole Snail</tissue>
    </source>
</reference>
<dbReference type="CDD" id="cd18186">
    <property type="entry name" value="BTB_POZ_ZBTB_KLHL-like"/>
    <property type="match status" value="1"/>
</dbReference>
<comment type="caution">
    <text evidence="4">The sequence shown here is derived from an EMBL/GenBank/DDBJ whole genome shotgun (WGS) entry which is preliminary data.</text>
</comment>
<sequence length="607" mass="69636">MVIKREMAYGIVQGLGDIWKCQELQDFTVTLGDTQYGCHRLLLAACSIYFRGLFRSGMKETESNCVTVEDVSSETFELILEALYTGHSVLTNDNVTDIWRAAHRLQIEFLVKECENFVIKTMSLENYIDYFKVGRLFNFNAVVDVAWMFMLKNFTSFSKEHFFLELPLSDVLSLVESQSLVAKSEDNVIKAIMKWIEFAPNSEGLPSSRVQDVAMEDARCLFSEERNDIKNVNVSTDNSSVGILTGSRSMDLFALMSRARTCLASHECLEMMLGHPLVTSDKQTRDLITQALLYQLQIGKRNGQWPTSAIHRNSSFYENVAITAELLPTSTQIKVFSFTRNKWFSTKIKSFPETEVFRLAAVDKSMYSLCVTLKSHWDNDDEPYQLSLFQLMHNAWSEKQFHLRIPPLCRYFFTAVNDYMYLLNSDLRTIWRLDPKSTLSVQLANIPDDQPISHVTTYENLILVFYSVSVKGEAETAIDYYDTSKNTWARFNNLEGPANGMTSFKDDLSTYLLQSTGDVWKLIKTPSNQLDFEHVTKLWSCDWSVLCGAVTYMDELYIYGVKCEALRDDPTLRKSLPGVFSNISYIESESNYASMFLPFIVNRRLLD</sequence>
<dbReference type="InterPro" id="IPR015915">
    <property type="entry name" value="Kelch-typ_b-propeller"/>
</dbReference>
<dbReference type="SUPFAM" id="SSF54695">
    <property type="entry name" value="POZ domain"/>
    <property type="match status" value="1"/>
</dbReference>
<keyword evidence="5" id="KW-1185">Reference proteome</keyword>
<dbReference type="InterPro" id="IPR000210">
    <property type="entry name" value="BTB/POZ_dom"/>
</dbReference>
<dbReference type="Gene3D" id="1.25.40.420">
    <property type="match status" value="1"/>
</dbReference>